<comment type="caution">
    <text evidence="1">The sequence shown here is derived from an EMBL/GenBank/DDBJ whole genome shotgun (WGS) entry which is preliminary data.</text>
</comment>
<proteinExistence type="predicted"/>
<dbReference type="EMBL" id="LGGN01000326">
    <property type="protein sequence ID" value="KUK75982.1"/>
    <property type="molecule type" value="Genomic_DNA"/>
</dbReference>
<organism evidence="1 2">
    <name type="scientific">Proteiniphilum acetatigenes</name>
    <dbReference type="NCBI Taxonomy" id="294710"/>
    <lineage>
        <taxon>Bacteria</taxon>
        <taxon>Pseudomonadati</taxon>
        <taxon>Bacteroidota</taxon>
        <taxon>Bacteroidia</taxon>
        <taxon>Bacteroidales</taxon>
        <taxon>Dysgonomonadaceae</taxon>
        <taxon>Proteiniphilum</taxon>
    </lineage>
</organism>
<gene>
    <name evidence="1" type="ORF">XD92_1419</name>
</gene>
<evidence type="ECO:0000313" key="2">
    <source>
        <dbReference type="Proteomes" id="UP000053860"/>
    </source>
</evidence>
<sequence length="44" mass="5217">VWVLLSGEDLVWVVGERPDDRFRVTNKTRKLFQIRLDSEKNLTS</sequence>
<name>A0A124FWU1_9BACT</name>
<evidence type="ECO:0000313" key="1">
    <source>
        <dbReference type="EMBL" id="KUK75982.1"/>
    </source>
</evidence>
<feature type="non-terminal residue" evidence="1">
    <location>
        <position position="1"/>
    </location>
</feature>
<accession>A0A124FWU1</accession>
<protein>
    <submittedName>
        <fullName evidence="1">tRNA(Ile)-lysidine synthetase</fullName>
    </submittedName>
</protein>
<reference evidence="2" key="1">
    <citation type="journal article" date="2015" name="MBio">
        <title>Genome-Resolved Metagenomic Analysis Reveals Roles for Candidate Phyla and Other Microbial Community Members in Biogeochemical Transformations in Oil Reservoirs.</title>
        <authorList>
            <person name="Hu P."/>
            <person name="Tom L."/>
            <person name="Singh A."/>
            <person name="Thomas B.C."/>
            <person name="Baker B.J."/>
            <person name="Piceno Y.M."/>
            <person name="Andersen G.L."/>
            <person name="Banfield J.F."/>
        </authorList>
    </citation>
    <scope>NUCLEOTIDE SEQUENCE [LARGE SCALE GENOMIC DNA]</scope>
</reference>
<dbReference type="AlphaFoldDB" id="A0A124FWU1"/>
<dbReference type="Proteomes" id="UP000053860">
    <property type="component" value="Unassembled WGS sequence"/>
</dbReference>